<feature type="transmembrane region" description="Helical" evidence="7">
    <location>
        <begin position="166"/>
        <end position="198"/>
    </location>
</feature>
<keyword evidence="5 7" id="KW-0472">Membrane</keyword>
<comment type="subcellular location">
    <subcellularLocation>
        <location evidence="1">Membrane</location>
        <topology evidence="1">Multi-pass membrane protein</topology>
    </subcellularLocation>
</comment>
<evidence type="ECO:0000313" key="8">
    <source>
        <dbReference type="EMBL" id="KAK8032868.1"/>
    </source>
</evidence>
<feature type="region of interest" description="Disordered" evidence="6">
    <location>
        <begin position="17"/>
        <end position="50"/>
    </location>
</feature>
<protein>
    <recommendedName>
        <fullName evidence="10">Integral membrane protein</fullName>
    </recommendedName>
</protein>
<evidence type="ECO:0000256" key="7">
    <source>
        <dbReference type="SAM" id="Phobius"/>
    </source>
</evidence>
<feature type="compositionally biased region" description="Basic residues" evidence="6">
    <location>
        <begin position="26"/>
        <end position="39"/>
    </location>
</feature>
<feature type="compositionally biased region" description="Polar residues" evidence="6">
    <location>
        <begin position="40"/>
        <end position="50"/>
    </location>
</feature>
<keyword evidence="9" id="KW-1185">Reference proteome</keyword>
<evidence type="ECO:0000256" key="1">
    <source>
        <dbReference type="ARBA" id="ARBA00004141"/>
    </source>
</evidence>
<dbReference type="PANTHER" id="PTHR22779:SF6">
    <property type="entry name" value="SD17342P"/>
    <property type="match status" value="1"/>
</dbReference>
<name>A0ABR1SH95_9PEZI</name>
<accession>A0ABR1SH95</accession>
<gene>
    <name evidence="8" type="ORF">PG991_002266</name>
</gene>
<evidence type="ECO:0000256" key="2">
    <source>
        <dbReference type="ARBA" id="ARBA00006325"/>
    </source>
</evidence>
<dbReference type="InterPro" id="IPR019334">
    <property type="entry name" value="TMEM170A/B/YPR153W-like"/>
</dbReference>
<dbReference type="Pfam" id="PF10190">
    <property type="entry name" value="Tmemb_170"/>
    <property type="match status" value="1"/>
</dbReference>
<evidence type="ECO:0000256" key="5">
    <source>
        <dbReference type="ARBA" id="ARBA00023136"/>
    </source>
</evidence>
<comment type="caution">
    <text evidence="8">The sequence shown here is derived from an EMBL/GenBank/DDBJ whole genome shotgun (WGS) entry which is preliminary data.</text>
</comment>
<feature type="transmembrane region" description="Helical" evidence="7">
    <location>
        <begin position="210"/>
        <end position="227"/>
    </location>
</feature>
<organism evidence="8 9">
    <name type="scientific">Apiospora marii</name>
    <dbReference type="NCBI Taxonomy" id="335849"/>
    <lineage>
        <taxon>Eukaryota</taxon>
        <taxon>Fungi</taxon>
        <taxon>Dikarya</taxon>
        <taxon>Ascomycota</taxon>
        <taxon>Pezizomycotina</taxon>
        <taxon>Sordariomycetes</taxon>
        <taxon>Xylariomycetidae</taxon>
        <taxon>Amphisphaeriales</taxon>
        <taxon>Apiosporaceae</taxon>
        <taxon>Apiospora</taxon>
    </lineage>
</organism>
<evidence type="ECO:0000256" key="4">
    <source>
        <dbReference type="ARBA" id="ARBA00022989"/>
    </source>
</evidence>
<comment type="similarity">
    <text evidence="2">Belongs to the TMEM170 family.</text>
</comment>
<reference evidence="8 9" key="1">
    <citation type="submission" date="2023-01" db="EMBL/GenBank/DDBJ databases">
        <title>Analysis of 21 Apiospora genomes using comparative genomics revels a genus with tremendous synthesis potential of carbohydrate active enzymes and secondary metabolites.</title>
        <authorList>
            <person name="Sorensen T."/>
        </authorList>
    </citation>
    <scope>NUCLEOTIDE SEQUENCE [LARGE SCALE GENOMIC DNA]</scope>
    <source>
        <strain evidence="8 9">CBS 20057</strain>
    </source>
</reference>
<proteinExistence type="inferred from homology"/>
<dbReference type="PANTHER" id="PTHR22779">
    <property type="entry name" value="SD17342P"/>
    <property type="match status" value="1"/>
</dbReference>
<evidence type="ECO:0000313" key="9">
    <source>
        <dbReference type="Proteomes" id="UP001396898"/>
    </source>
</evidence>
<feature type="transmembrane region" description="Helical" evidence="7">
    <location>
        <begin position="134"/>
        <end position="154"/>
    </location>
</feature>
<sequence length="231" mass="26119">MAKAQVYVLARRQHSSYQFAEARRQPAQKRPSHPLKRPQNRGSFQLGNAQTPLPSTYIYRTTPNVDHQYSNRSFAPQIFGETNLMGNQTSVQRSARPDCPPSNYKVPAFPSLTWPPESCHYALYNIWDSWRFTLLWTFILYAIFHIAAAAAALAMQIGKRRTTWKYMWTVPVIYALIAGIEALFTGTVTGVVVGAVYLNGNFVLSTWVPFIWGWINVLVLVVSSFSIQGGL</sequence>
<evidence type="ECO:0000256" key="6">
    <source>
        <dbReference type="SAM" id="MobiDB-lite"/>
    </source>
</evidence>
<keyword evidence="4 7" id="KW-1133">Transmembrane helix</keyword>
<dbReference type="EMBL" id="JAQQWI010000006">
    <property type="protein sequence ID" value="KAK8032868.1"/>
    <property type="molecule type" value="Genomic_DNA"/>
</dbReference>
<evidence type="ECO:0008006" key="10">
    <source>
        <dbReference type="Google" id="ProtNLM"/>
    </source>
</evidence>
<dbReference type="Proteomes" id="UP001396898">
    <property type="component" value="Unassembled WGS sequence"/>
</dbReference>
<evidence type="ECO:0000256" key="3">
    <source>
        <dbReference type="ARBA" id="ARBA00022692"/>
    </source>
</evidence>
<keyword evidence="3 7" id="KW-0812">Transmembrane</keyword>